<dbReference type="AlphaFoldDB" id="A0A5Q0H379"/>
<dbReference type="Pfam" id="PF07993">
    <property type="entry name" value="NAD_binding_4"/>
    <property type="match status" value="1"/>
</dbReference>
<dbReference type="Gene3D" id="3.40.50.720">
    <property type="entry name" value="NAD(P)-binding Rossmann-like Domain"/>
    <property type="match status" value="1"/>
</dbReference>
<organism evidence="2 3">
    <name type="scientific">Saccharothrix syringae</name>
    <name type="common">Nocardiopsis syringae</name>
    <dbReference type="NCBI Taxonomy" id="103733"/>
    <lineage>
        <taxon>Bacteria</taxon>
        <taxon>Bacillati</taxon>
        <taxon>Actinomycetota</taxon>
        <taxon>Actinomycetes</taxon>
        <taxon>Pseudonocardiales</taxon>
        <taxon>Pseudonocardiaceae</taxon>
        <taxon>Saccharothrix</taxon>
    </lineage>
</organism>
<dbReference type="Proteomes" id="UP000325787">
    <property type="component" value="Chromosome"/>
</dbReference>
<dbReference type="RefSeq" id="WP_033428930.1">
    <property type="nucleotide sequence ID" value="NZ_CP034550.1"/>
</dbReference>
<sequence>MKLLLTGVAGQLGSAVVDLAPERGLDLAPVVRAHRPGRLPVDRVFPQLAGGIVTGDVRQPSWGLAEAALDELAATVDVVLNLAGDTDWAASARDLYATNVLGARHGLDVARELQRRSGRRLLYCHVSSFVVAGGALGSIAEVPLPPDRHRTQYEESKWVAERELAAAHRPGDPDVLIARVGALLGDSRTGRTAKRNSLYVLSDRWRDLPGRVLPAMPGARVDILPRDVAARGLLDALDGMVRAGPRAEPVIVHVTAGERAPTLRNLLETARSIAPGAFGEWVRLVPASAERILWLSGNAQRFLPLSKGWRNRVIGLRYIGLDRIWERGRLADLVAGPLPAADPEVLARLTFDLPAPRPPVAPGDPNLARFRP</sequence>
<dbReference type="EMBL" id="CP034550">
    <property type="protein sequence ID" value="QFZ20676.1"/>
    <property type="molecule type" value="Genomic_DNA"/>
</dbReference>
<dbReference type="InterPro" id="IPR036291">
    <property type="entry name" value="NAD(P)-bd_dom_sf"/>
</dbReference>
<dbReference type="OrthoDB" id="3474872at2"/>
<proteinExistence type="predicted"/>
<evidence type="ECO:0000313" key="2">
    <source>
        <dbReference type="EMBL" id="QFZ20676.1"/>
    </source>
</evidence>
<dbReference type="InterPro" id="IPR013120">
    <property type="entry name" value="FAR_NAD-bd"/>
</dbReference>
<dbReference type="SUPFAM" id="SSF51735">
    <property type="entry name" value="NAD(P)-binding Rossmann-fold domains"/>
    <property type="match status" value="1"/>
</dbReference>
<dbReference type="KEGG" id="ssyi:EKG83_27670"/>
<evidence type="ECO:0000259" key="1">
    <source>
        <dbReference type="Pfam" id="PF07993"/>
    </source>
</evidence>
<reference evidence="3" key="1">
    <citation type="journal article" date="2021" name="Curr. Microbiol.">
        <title>Complete genome of nocamycin-producing strain Saccharothrix syringae NRRL B-16468 reveals the biosynthetic potential for secondary metabolites.</title>
        <authorList>
            <person name="Mo X."/>
            <person name="Yang S."/>
        </authorList>
    </citation>
    <scope>NUCLEOTIDE SEQUENCE [LARGE SCALE GENOMIC DNA]</scope>
    <source>
        <strain evidence="3">ATCC 51364 / DSM 43886 / JCM 6844 / KCTC 9398 / NBRC 14523 / NRRL B-16468 / INA 2240</strain>
    </source>
</reference>
<gene>
    <name evidence="2" type="ORF">EKG83_27670</name>
</gene>
<protein>
    <submittedName>
        <fullName evidence="2">NAD-dependent epimerase/dehydratase family protein</fullName>
    </submittedName>
</protein>
<evidence type="ECO:0000313" key="3">
    <source>
        <dbReference type="Proteomes" id="UP000325787"/>
    </source>
</evidence>
<feature type="domain" description="Thioester reductase (TE)" evidence="1">
    <location>
        <begin position="52"/>
        <end position="231"/>
    </location>
</feature>
<accession>A0A5Q0H379</accession>
<name>A0A5Q0H379_SACSY</name>
<keyword evidence="3" id="KW-1185">Reference proteome</keyword>